<evidence type="ECO:0000313" key="2">
    <source>
        <dbReference type="Proteomes" id="UP001066276"/>
    </source>
</evidence>
<organism evidence="1 2">
    <name type="scientific">Pleurodeles waltl</name>
    <name type="common">Iberian ribbed newt</name>
    <dbReference type="NCBI Taxonomy" id="8319"/>
    <lineage>
        <taxon>Eukaryota</taxon>
        <taxon>Metazoa</taxon>
        <taxon>Chordata</taxon>
        <taxon>Craniata</taxon>
        <taxon>Vertebrata</taxon>
        <taxon>Euteleostomi</taxon>
        <taxon>Amphibia</taxon>
        <taxon>Batrachia</taxon>
        <taxon>Caudata</taxon>
        <taxon>Salamandroidea</taxon>
        <taxon>Salamandridae</taxon>
        <taxon>Pleurodelinae</taxon>
        <taxon>Pleurodeles</taxon>
    </lineage>
</organism>
<keyword evidence="2" id="KW-1185">Reference proteome</keyword>
<dbReference type="Proteomes" id="UP001066276">
    <property type="component" value="Chromosome 8"/>
</dbReference>
<dbReference type="EMBL" id="JANPWB010000012">
    <property type="protein sequence ID" value="KAJ1119451.1"/>
    <property type="molecule type" value="Genomic_DNA"/>
</dbReference>
<dbReference type="AlphaFoldDB" id="A0AAV7NTM3"/>
<reference evidence="1" key="1">
    <citation type="journal article" date="2022" name="bioRxiv">
        <title>Sequencing and chromosome-scale assembly of the giantPleurodeles waltlgenome.</title>
        <authorList>
            <person name="Brown T."/>
            <person name="Elewa A."/>
            <person name="Iarovenko S."/>
            <person name="Subramanian E."/>
            <person name="Araus A.J."/>
            <person name="Petzold A."/>
            <person name="Susuki M."/>
            <person name="Suzuki K.-i.T."/>
            <person name="Hayashi T."/>
            <person name="Toyoda A."/>
            <person name="Oliveira C."/>
            <person name="Osipova E."/>
            <person name="Leigh N.D."/>
            <person name="Simon A."/>
            <person name="Yun M.H."/>
        </authorList>
    </citation>
    <scope>NUCLEOTIDE SEQUENCE</scope>
    <source>
        <strain evidence="1">20211129_DDA</strain>
        <tissue evidence="1">Liver</tissue>
    </source>
</reference>
<gene>
    <name evidence="1" type="ORF">NDU88_007636</name>
</gene>
<evidence type="ECO:0000313" key="1">
    <source>
        <dbReference type="EMBL" id="KAJ1119451.1"/>
    </source>
</evidence>
<sequence>MFPTVMAFIGDERVVQAVEFLREADDSICWLGCRGHRLPDEEGIRGVSSSSVGMCSAALPSCSGEGGKCLRLLVYAHRRAARQGLVRVQYGPKDPERNGRYQQWTSISLQQEGLIRPRQRTGPGSQVQLLAINITLGLGRGQGGRAWYSPPPPGD</sequence>
<name>A0AAV7NTM3_PLEWA</name>
<proteinExistence type="predicted"/>
<protein>
    <submittedName>
        <fullName evidence="1">Uncharacterized protein</fullName>
    </submittedName>
</protein>
<comment type="caution">
    <text evidence="1">The sequence shown here is derived from an EMBL/GenBank/DDBJ whole genome shotgun (WGS) entry which is preliminary data.</text>
</comment>
<accession>A0AAV7NTM3</accession>